<feature type="transmembrane region" description="Helical" evidence="7">
    <location>
        <begin position="20"/>
        <end position="41"/>
    </location>
</feature>
<dbReference type="Proteomes" id="UP000199556">
    <property type="component" value="Unassembled WGS sequence"/>
</dbReference>
<dbReference type="Pfam" id="PF07681">
    <property type="entry name" value="DoxX"/>
    <property type="match status" value="1"/>
</dbReference>
<dbReference type="EMBL" id="FOUO01000023">
    <property type="protein sequence ID" value="SFM68721.1"/>
    <property type="molecule type" value="Genomic_DNA"/>
</dbReference>
<evidence type="ECO:0000256" key="7">
    <source>
        <dbReference type="SAM" id="Phobius"/>
    </source>
</evidence>
<evidence type="ECO:0000256" key="5">
    <source>
        <dbReference type="ARBA" id="ARBA00022989"/>
    </source>
</evidence>
<protein>
    <submittedName>
        <fullName evidence="8">Putative oxidoreductase</fullName>
    </submittedName>
</protein>
<evidence type="ECO:0000256" key="3">
    <source>
        <dbReference type="ARBA" id="ARBA00022475"/>
    </source>
</evidence>
<evidence type="ECO:0000256" key="2">
    <source>
        <dbReference type="ARBA" id="ARBA00006679"/>
    </source>
</evidence>
<keyword evidence="3" id="KW-1003">Cell membrane</keyword>
<gene>
    <name evidence="8" type="ORF">SAMN05421721_12323</name>
</gene>
<evidence type="ECO:0000256" key="6">
    <source>
        <dbReference type="ARBA" id="ARBA00023136"/>
    </source>
</evidence>
<feature type="transmembrane region" description="Helical" evidence="7">
    <location>
        <begin position="107"/>
        <end position="127"/>
    </location>
</feature>
<keyword evidence="4 7" id="KW-0812">Transmembrane</keyword>
<keyword evidence="9" id="KW-1185">Reference proteome</keyword>
<dbReference type="OrthoDB" id="121744at2"/>
<reference evidence="8 9" key="1">
    <citation type="submission" date="2016-10" db="EMBL/GenBank/DDBJ databases">
        <authorList>
            <person name="de Groot N.N."/>
        </authorList>
    </citation>
    <scope>NUCLEOTIDE SEQUENCE [LARGE SCALE GENOMIC DNA]</scope>
    <source>
        <strain evidence="8 9">DSM 4180</strain>
    </source>
</reference>
<name>A0A1I4SWB9_ECTMO</name>
<proteinExistence type="inferred from homology"/>
<dbReference type="PANTHER" id="PTHR33452">
    <property type="entry name" value="OXIDOREDUCTASE CATD-RELATED"/>
    <property type="match status" value="1"/>
</dbReference>
<dbReference type="STRING" id="195064.SAMN05421721_12323"/>
<feature type="transmembrane region" description="Helical" evidence="7">
    <location>
        <begin position="79"/>
        <end position="100"/>
    </location>
</feature>
<evidence type="ECO:0000256" key="1">
    <source>
        <dbReference type="ARBA" id="ARBA00004651"/>
    </source>
</evidence>
<evidence type="ECO:0000256" key="4">
    <source>
        <dbReference type="ARBA" id="ARBA00022692"/>
    </source>
</evidence>
<keyword evidence="5 7" id="KW-1133">Transmembrane helix</keyword>
<sequence>MTRPGLRHGVNRAMTALGRLGAPPPWFTALVLRVAAAIPFWRSGLTKWEAPGQLEAGTLWLFRHEFQLHLLGQTYPMPLPVLTAHLAAIAEILLPVLLVLGLGTRAAALGLLLMTGVIQLTLPGAWASHHLPWAAMLLAILTWGPGRLSLDHGLRQGLQSLRRKPPGG</sequence>
<dbReference type="AlphaFoldDB" id="A0A1I4SWB9"/>
<dbReference type="GO" id="GO:0005886">
    <property type="term" value="C:plasma membrane"/>
    <property type="evidence" value="ECO:0007669"/>
    <property type="project" value="UniProtKB-SubCell"/>
</dbReference>
<organism evidence="8 9">
    <name type="scientific">Ectothiorhodospira mobilis</name>
    <dbReference type="NCBI Taxonomy" id="195064"/>
    <lineage>
        <taxon>Bacteria</taxon>
        <taxon>Pseudomonadati</taxon>
        <taxon>Pseudomonadota</taxon>
        <taxon>Gammaproteobacteria</taxon>
        <taxon>Chromatiales</taxon>
        <taxon>Ectothiorhodospiraceae</taxon>
        <taxon>Ectothiorhodospira</taxon>
    </lineage>
</organism>
<accession>A0A1I4SWB9</accession>
<dbReference type="PANTHER" id="PTHR33452:SF1">
    <property type="entry name" value="INNER MEMBRANE PROTEIN YPHA-RELATED"/>
    <property type="match status" value="1"/>
</dbReference>
<comment type="subcellular location">
    <subcellularLocation>
        <location evidence="1">Cell membrane</location>
        <topology evidence="1">Multi-pass membrane protein</topology>
    </subcellularLocation>
</comment>
<dbReference type="InterPro" id="IPR032808">
    <property type="entry name" value="DoxX"/>
</dbReference>
<evidence type="ECO:0000313" key="9">
    <source>
        <dbReference type="Proteomes" id="UP000199556"/>
    </source>
</evidence>
<evidence type="ECO:0000313" key="8">
    <source>
        <dbReference type="EMBL" id="SFM68721.1"/>
    </source>
</evidence>
<dbReference type="RefSeq" id="WP_090487559.1">
    <property type="nucleotide sequence ID" value="NZ_FOUO01000023.1"/>
</dbReference>
<keyword evidence="6 7" id="KW-0472">Membrane</keyword>
<dbReference type="InterPro" id="IPR051907">
    <property type="entry name" value="DoxX-like_oxidoreductase"/>
</dbReference>
<comment type="similarity">
    <text evidence="2">Belongs to the DoxX family.</text>
</comment>